<keyword evidence="3 6" id="KW-1133">Transmembrane helix</keyword>
<keyword evidence="6" id="KW-1003">Cell membrane</keyword>
<comment type="similarity">
    <text evidence="6">Belongs to the ABC-2 integral membrane protein family.</text>
</comment>
<dbReference type="GO" id="GO:0043190">
    <property type="term" value="C:ATP-binding cassette (ABC) transporter complex"/>
    <property type="evidence" value="ECO:0007669"/>
    <property type="project" value="InterPro"/>
</dbReference>
<evidence type="ECO:0000256" key="6">
    <source>
        <dbReference type="RuleBase" id="RU361157"/>
    </source>
</evidence>
<evidence type="ECO:0000313" key="9">
    <source>
        <dbReference type="Proteomes" id="UP000294257"/>
    </source>
</evidence>
<feature type="transmembrane region" description="Helical" evidence="6">
    <location>
        <begin position="30"/>
        <end position="51"/>
    </location>
</feature>
<keyword evidence="2 6" id="KW-0812">Transmembrane</keyword>
<feature type="transmembrane region" description="Helical" evidence="6">
    <location>
        <begin position="63"/>
        <end position="85"/>
    </location>
</feature>
<feature type="transmembrane region" description="Helical" evidence="6">
    <location>
        <begin position="106"/>
        <end position="131"/>
    </location>
</feature>
<keyword evidence="6" id="KW-0813">Transport</keyword>
<evidence type="ECO:0000256" key="3">
    <source>
        <dbReference type="ARBA" id="ARBA00022989"/>
    </source>
</evidence>
<evidence type="ECO:0000259" key="7">
    <source>
        <dbReference type="PROSITE" id="PS51012"/>
    </source>
</evidence>
<comment type="caution">
    <text evidence="8">The sequence shown here is derived from an EMBL/GenBank/DDBJ whole genome shotgun (WGS) entry which is preliminary data.</text>
</comment>
<feature type="transmembrane region" description="Helical" evidence="6">
    <location>
        <begin position="143"/>
        <end position="167"/>
    </location>
</feature>
<sequence>MNAMGWALADGWTVMRRNLTHLRHSPGEMVGVLISPVIMIVIFGYIFGSAIPVPGGGNYREFLMPGLFAMGATAAVMVTIARVAADNGKGVMDRYRSMPMARSAVPFGHTGADLVVGAVGMAIMAIAGLIVGWRVHNGLWSTLAGFGVLLLFTYAFNWLGVLLGLLVRNEETADRLTPLFFPVTMLSNTFVPTEGMPSWLRTIAEWNPVSALVAACRQLFGNPGAPVSDVWPLTHPVAATILWSLLLLAVVVPLATHRYRIAGRR</sequence>
<keyword evidence="9" id="KW-1185">Reference proteome</keyword>
<reference evidence="8 9" key="1">
    <citation type="submission" date="2019-02" db="EMBL/GenBank/DDBJ databases">
        <title>Genomic Encyclopedia of Type Strains, Phase IV (KMG-IV): sequencing the most valuable type-strain genomes for metagenomic binning, comparative biology and taxonomic classification.</title>
        <authorList>
            <person name="Goeker M."/>
        </authorList>
    </citation>
    <scope>NUCLEOTIDE SEQUENCE [LARGE SCALE GENOMIC DNA]</scope>
    <source>
        <strain evidence="8 9">DSM 101727</strain>
    </source>
</reference>
<comment type="subcellular location">
    <subcellularLocation>
        <location evidence="6">Cell membrane</location>
        <topology evidence="6">Multi-pass membrane protein</topology>
    </subcellularLocation>
    <subcellularLocation>
        <location evidence="1">Membrane</location>
        <topology evidence="1">Multi-pass membrane protein</topology>
    </subcellularLocation>
</comment>
<dbReference type="Proteomes" id="UP000294257">
    <property type="component" value="Unassembled WGS sequence"/>
</dbReference>
<dbReference type="GO" id="GO:0046677">
    <property type="term" value="P:response to antibiotic"/>
    <property type="evidence" value="ECO:0007669"/>
    <property type="project" value="UniProtKB-KW"/>
</dbReference>
<gene>
    <name evidence="8" type="ORF">EV193_101308</name>
</gene>
<evidence type="ECO:0000256" key="5">
    <source>
        <dbReference type="ARBA" id="ARBA00023251"/>
    </source>
</evidence>
<keyword evidence="5" id="KW-0046">Antibiotic resistance</keyword>
<dbReference type="InterPro" id="IPR000412">
    <property type="entry name" value="ABC_2_transport"/>
</dbReference>
<dbReference type="OrthoDB" id="3370990at2"/>
<dbReference type="PANTHER" id="PTHR43229">
    <property type="entry name" value="NODULATION PROTEIN J"/>
    <property type="match status" value="1"/>
</dbReference>
<dbReference type="Pfam" id="PF01061">
    <property type="entry name" value="ABC2_membrane"/>
    <property type="match status" value="1"/>
</dbReference>
<evidence type="ECO:0000256" key="2">
    <source>
        <dbReference type="ARBA" id="ARBA00022692"/>
    </source>
</evidence>
<feature type="transmembrane region" description="Helical" evidence="6">
    <location>
        <begin position="237"/>
        <end position="256"/>
    </location>
</feature>
<dbReference type="InterPro" id="IPR051784">
    <property type="entry name" value="Nod_factor_ABC_transporter"/>
</dbReference>
<feature type="domain" description="ABC transmembrane type-2" evidence="7">
    <location>
        <begin position="27"/>
        <end position="262"/>
    </location>
</feature>
<name>A0A4Q7L7T4_9PSEU</name>
<evidence type="ECO:0000256" key="4">
    <source>
        <dbReference type="ARBA" id="ARBA00023136"/>
    </source>
</evidence>
<protein>
    <recommendedName>
        <fullName evidence="6">Transport permease protein</fullName>
    </recommendedName>
</protein>
<keyword evidence="4 6" id="KW-0472">Membrane</keyword>
<dbReference type="EMBL" id="SGWQ01000001">
    <property type="protein sequence ID" value="RZS44432.1"/>
    <property type="molecule type" value="Genomic_DNA"/>
</dbReference>
<dbReference type="GO" id="GO:0140359">
    <property type="term" value="F:ABC-type transporter activity"/>
    <property type="evidence" value="ECO:0007669"/>
    <property type="project" value="InterPro"/>
</dbReference>
<dbReference type="AlphaFoldDB" id="A0A4Q7L7T4"/>
<dbReference type="PROSITE" id="PS51012">
    <property type="entry name" value="ABC_TM2"/>
    <property type="match status" value="1"/>
</dbReference>
<organism evidence="8 9">
    <name type="scientific">Herbihabitans rhizosphaerae</name>
    <dbReference type="NCBI Taxonomy" id="1872711"/>
    <lineage>
        <taxon>Bacteria</taxon>
        <taxon>Bacillati</taxon>
        <taxon>Actinomycetota</taxon>
        <taxon>Actinomycetes</taxon>
        <taxon>Pseudonocardiales</taxon>
        <taxon>Pseudonocardiaceae</taxon>
        <taxon>Herbihabitans</taxon>
    </lineage>
</organism>
<accession>A0A4Q7L7T4</accession>
<dbReference type="PIRSF" id="PIRSF006648">
    <property type="entry name" value="DrrB"/>
    <property type="match status" value="1"/>
</dbReference>
<evidence type="ECO:0000256" key="1">
    <source>
        <dbReference type="ARBA" id="ARBA00004141"/>
    </source>
</evidence>
<proteinExistence type="inferred from homology"/>
<dbReference type="InterPro" id="IPR047817">
    <property type="entry name" value="ABC2_TM_bact-type"/>
</dbReference>
<dbReference type="PANTHER" id="PTHR43229:SF2">
    <property type="entry name" value="NODULATION PROTEIN J"/>
    <property type="match status" value="1"/>
</dbReference>
<evidence type="ECO:0000313" key="8">
    <source>
        <dbReference type="EMBL" id="RZS44432.1"/>
    </source>
</evidence>
<dbReference type="InterPro" id="IPR013525">
    <property type="entry name" value="ABC2_TM"/>
</dbReference>
<dbReference type="RefSeq" id="WP_130342117.1">
    <property type="nucleotide sequence ID" value="NZ_SGWQ01000001.1"/>
</dbReference>
<comment type="caution">
    <text evidence="6">Lacks conserved residue(s) required for the propagation of feature annotation.</text>
</comment>